<dbReference type="GO" id="GO:0009073">
    <property type="term" value="P:aromatic amino acid family biosynthetic process"/>
    <property type="evidence" value="ECO:0007669"/>
    <property type="project" value="UniProtKB-KW"/>
</dbReference>
<dbReference type="InterPro" id="IPR030960">
    <property type="entry name" value="DHQS/DOIS_N"/>
</dbReference>
<accession>A0A2R6B1J0</accession>
<evidence type="ECO:0000313" key="6">
    <source>
        <dbReference type="Proteomes" id="UP000240490"/>
    </source>
</evidence>
<evidence type="ECO:0000259" key="3">
    <source>
        <dbReference type="Pfam" id="PF01959"/>
    </source>
</evidence>
<comment type="caution">
    <text evidence="5">The sequence shown here is derived from an EMBL/GenBank/DDBJ whole genome shotgun (WGS) entry which is preliminary data.</text>
</comment>
<dbReference type="InterPro" id="IPR002812">
    <property type="entry name" value="DHQS"/>
</dbReference>
<dbReference type="GO" id="GO:0008652">
    <property type="term" value="P:amino acid biosynthetic process"/>
    <property type="evidence" value="ECO:0007669"/>
    <property type="project" value="UniProtKB-KW"/>
</dbReference>
<protein>
    <recommendedName>
        <fullName evidence="7">3-dehydroquinate synthase</fullName>
    </recommendedName>
</protein>
<dbReference type="Proteomes" id="UP000240490">
    <property type="component" value="Unassembled WGS sequence"/>
</dbReference>
<name>A0A2R6B1J0_9ARCH</name>
<dbReference type="InterPro" id="IPR056179">
    <property type="entry name" value="DHQS_C"/>
</dbReference>
<dbReference type="EMBL" id="NEXJ01000022">
    <property type="protein sequence ID" value="PSN92509.1"/>
    <property type="molecule type" value="Genomic_DNA"/>
</dbReference>
<gene>
    <name evidence="5" type="ORF">B9Q08_01260</name>
</gene>
<evidence type="ECO:0008006" key="7">
    <source>
        <dbReference type="Google" id="ProtNLM"/>
    </source>
</evidence>
<dbReference type="AlphaFoldDB" id="A0A2R6B1J0"/>
<dbReference type="GO" id="GO:0003856">
    <property type="term" value="F:3-dehydroquinate synthase activity"/>
    <property type="evidence" value="ECO:0007669"/>
    <property type="project" value="InterPro"/>
</dbReference>
<proteinExistence type="predicted"/>
<dbReference type="Pfam" id="PF26558">
    <property type="entry name" value="DHQS_2nd"/>
    <property type="match status" value="1"/>
</dbReference>
<feature type="domain" description="3-dehydroquinate synthase N-terminal" evidence="3">
    <location>
        <begin position="24"/>
        <end position="110"/>
    </location>
</feature>
<evidence type="ECO:0000256" key="1">
    <source>
        <dbReference type="ARBA" id="ARBA00022605"/>
    </source>
</evidence>
<organism evidence="5 6">
    <name type="scientific">Candidatus Marsarchaeota G2 archaeon ECH_B_SAG-M15</name>
    <dbReference type="NCBI Taxonomy" id="1978162"/>
    <lineage>
        <taxon>Archaea</taxon>
        <taxon>Candidatus Marsarchaeota</taxon>
        <taxon>Candidatus Marsarchaeota group 2</taxon>
    </lineage>
</organism>
<keyword evidence="1" id="KW-0028">Amino-acid biosynthesis</keyword>
<evidence type="ECO:0000259" key="4">
    <source>
        <dbReference type="Pfam" id="PF26558"/>
    </source>
</evidence>
<evidence type="ECO:0000313" key="5">
    <source>
        <dbReference type="EMBL" id="PSN92509.1"/>
    </source>
</evidence>
<keyword evidence="2" id="KW-0057">Aromatic amino acid biosynthesis</keyword>
<feature type="domain" description="3-dehydroquinate synthase C-terminal" evidence="4">
    <location>
        <begin position="128"/>
        <end position="302"/>
    </location>
</feature>
<dbReference type="Pfam" id="PF01959">
    <property type="entry name" value="DHQS"/>
    <property type="match status" value="1"/>
</dbReference>
<evidence type="ECO:0000256" key="2">
    <source>
        <dbReference type="ARBA" id="ARBA00023141"/>
    </source>
</evidence>
<reference evidence="5 6" key="1">
    <citation type="submission" date="2017-04" db="EMBL/GenBank/DDBJ databases">
        <title>Novel microbial lineages endemic to geothermal iron-oxide mats fill important gaps in the evolutionary history of Archaea.</title>
        <authorList>
            <person name="Jay Z.J."/>
            <person name="Beam J.P."/>
            <person name="Dlakic M."/>
            <person name="Rusch D.B."/>
            <person name="Kozubal M.A."/>
            <person name="Inskeep W.P."/>
        </authorList>
    </citation>
    <scope>NUCLEOTIDE SEQUENCE [LARGE SCALE GENOMIC DNA]</scope>
    <source>
        <strain evidence="5">ECH_B_SAG-M15</strain>
    </source>
</reference>
<dbReference type="PANTHER" id="PTHR33563:SF1">
    <property type="entry name" value="3-DEHYDROQUINATE SYNTHASE"/>
    <property type="match status" value="1"/>
</dbReference>
<dbReference type="PANTHER" id="PTHR33563">
    <property type="match status" value="1"/>
</dbReference>
<dbReference type="GO" id="GO:0016491">
    <property type="term" value="F:oxidoreductase activity"/>
    <property type="evidence" value="ECO:0007669"/>
    <property type="project" value="InterPro"/>
</dbReference>
<sequence length="302" mass="32877">MGFDNFAEISEHTVALHKQGESERVDVAYTRILGGDDLKRVISEAKPGSTVVVETSDWSIIPYENLIAELHLKGAEIYAVGDPESVGTLLTVMEKGVDGIIVRVSSKRDLEFVKGSLGVAETPKLVEAEVIEIIQVGLGDRVCVDTTSILNEGEGLLVGNTSDFLFLVHNENIQTQYTEARPFRINAGAVHCYVLQKGGRTNYLSELKAGDSVLVVSKDGSRVVTVGRAKIERRPLVLVRAKVGERTGSVVLQWAETIRLTDTLGKPVNITQLGKGSMVLVHLAEQTGRHFGAKVDEFIIEK</sequence>